<name>A0A0F9CSC4_9ZZZZ</name>
<accession>A0A0F9CSC4</accession>
<organism evidence="1">
    <name type="scientific">marine sediment metagenome</name>
    <dbReference type="NCBI Taxonomy" id="412755"/>
    <lineage>
        <taxon>unclassified sequences</taxon>
        <taxon>metagenomes</taxon>
        <taxon>ecological metagenomes</taxon>
    </lineage>
</organism>
<reference evidence="1" key="1">
    <citation type="journal article" date="2015" name="Nature">
        <title>Complex archaea that bridge the gap between prokaryotes and eukaryotes.</title>
        <authorList>
            <person name="Spang A."/>
            <person name="Saw J.H."/>
            <person name="Jorgensen S.L."/>
            <person name="Zaremba-Niedzwiedzka K."/>
            <person name="Martijn J."/>
            <person name="Lind A.E."/>
            <person name="van Eijk R."/>
            <person name="Schleper C."/>
            <person name="Guy L."/>
            <person name="Ettema T.J."/>
        </authorList>
    </citation>
    <scope>NUCLEOTIDE SEQUENCE</scope>
</reference>
<gene>
    <name evidence="1" type="ORF">LCGC14_2366450</name>
</gene>
<evidence type="ECO:0000313" key="1">
    <source>
        <dbReference type="EMBL" id="KKL44361.1"/>
    </source>
</evidence>
<sequence length="349" mass="40802">MAFELASLGIKLFINRWASSKNKIKKMIDEYLHAAAKDNYIKNTDIIFIRDEIFQMIKTTEELNKSAKKVDKDLKYIIDPAKNYIKLLKVISDRLPYEHLNGLLQLEGTVNEISFGEIEITSDHEEIALICIYVADIILSWIYDFFLDPEHIEINFDASMKGIQFLLTAQNVLSRKRKVNEKLKLFVNTYLLMYKTTSQYFLSRKKLKEMKGITDQLTQIGDGFNYVIRRIESILVDSEKHTLNEQYILSAKMILEHSIALLCEITALKFNVKGLKSFKNLYELSKASKETDWIYSEWEPLYTQLKYDWGLEEFEETDIEYSVGESVSLFYDSNSRFDDEIEGIKPLES</sequence>
<comment type="caution">
    <text evidence="1">The sequence shown here is derived from an EMBL/GenBank/DDBJ whole genome shotgun (WGS) entry which is preliminary data.</text>
</comment>
<proteinExistence type="predicted"/>
<dbReference type="AlphaFoldDB" id="A0A0F9CSC4"/>
<protein>
    <submittedName>
        <fullName evidence="1">Uncharacterized protein</fullName>
    </submittedName>
</protein>
<dbReference type="EMBL" id="LAZR01034786">
    <property type="protein sequence ID" value="KKL44361.1"/>
    <property type="molecule type" value="Genomic_DNA"/>
</dbReference>